<gene>
    <name evidence="1" type="ORF">Aco04nite_88350</name>
</gene>
<protein>
    <submittedName>
        <fullName evidence="1">Uncharacterized protein</fullName>
    </submittedName>
</protein>
<dbReference type="EMBL" id="BOQP01000058">
    <property type="protein sequence ID" value="GIM83810.1"/>
    <property type="molecule type" value="Genomic_DNA"/>
</dbReference>
<name>A0A919T2Y2_9ACTN</name>
<dbReference type="Proteomes" id="UP000680865">
    <property type="component" value="Unassembled WGS sequence"/>
</dbReference>
<proteinExistence type="predicted"/>
<sequence length="160" mass="17136">MDDEKGATMGVRIEVGSTNQTCGSLSAAQVSSDLIEIHLSADGNTSALRLTKAEAEVFSLTLSKLAADAGNSRLYRRPREETGTTTRDELIAALLTLPRDSEIDLQIGTEHIAITGVAPWGGKNWAALQCHRADIKDLLGTWQVPAQVMEKIVGELPQPA</sequence>
<accession>A0A919T2Y2</accession>
<comment type="caution">
    <text evidence="1">The sequence shown here is derived from an EMBL/GenBank/DDBJ whole genome shotgun (WGS) entry which is preliminary data.</text>
</comment>
<reference evidence="1" key="1">
    <citation type="submission" date="2021-03" db="EMBL/GenBank/DDBJ databases">
        <title>Whole genome shotgun sequence of Actinoplanes consettensis NBRC 14913.</title>
        <authorList>
            <person name="Komaki H."/>
            <person name="Tamura T."/>
        </authorList>
    </citation>
    <scope>NUCLEOTIDE SEQUENCE</scope>
    <source>
        <strain evidence="1">NBRC 14913</strain>
    </source>
</reference>
<dbReference type="AlphaFoldDB" id="A0A919T2Y2"/>
<dbReference type="RefSeq" id="WP_213003159.1">
    <property type="nucleotide sequence ID" value="NZ_BAAATW010000004.1"/>
</dbReference>
<keyword evidence="2" id="KW-1185">Reference proteome</keyword>
<organism evidence="1 2">
    <name type="scientific">Winogradskya consettensis</name>
    <dbReference type="NCBI Taxonomy" id="113560"/>
    <lineage>
        <taxon>Bacteria</taxon>
        <taxon>Bacillati</taxon>
        <taxon>Actinomycetota</taxon>
        <taxon>Actinomycetes</taxon>
        <taxon>Micromonosporales</taxon>
        <taxon>Micromonosporaceae</taxon>
        <taxon>Winogradskya</taxon>
    </lineage>
</organism>
<evidence type="ECO:0000313" key="1">
    <source>
        <dbReference type="EMBL" id="GIM83810.1"/>
    </source>
</evidence>
<evidence type="ECO:0000313" key="2">
    <source>
        <dbReference type="Proteomes" id="UP000680865"/>
    </source>
</evidence>